<dbReference type="InterPro" id="IPR035240">
    <property type="entry name" value="SprT_Zn_ribbon"/>
</dbReference>
<comment type="subcellular location">
    <subcellularLocation>
        <location evidence="4">Cytoplasm</location>
    </subcellularLocation>
</comment>
<evidence type="ECO:0000256" key="4">
    <source>
        <dbReference type="HAMAP-Rule" id="MF_00745"/>
    </source>
</evidence>
<feature type="binding site" evidence="4">
    <location>
        <position position="71"/>
    </location>
    <ligand>
        <name>Zn(2+)</name>
        <dbReference type="ChEBI" id="CHEBI:29105"/>
    </ligand>
</feature>
<reference evidence="6" key="1">
    <citation type="submission" date="2020-09" db="EMBL/GenBank/DDBJ databases">
        <title>Bacillus faecalis sp. nov., a moderately halophilic bacterium isolated from cow faeces.</title>
        <authorList>
            <person name="Jiang L."/>
            <person name="Lee J."/>
        </authorList>
    </citation>
    <scope>NUCLEOTIDE SEQUENCE</scope>
    <source>
        <strain evidence="6">AGMB 02131</strain>
    </source>
</reference>
<dbReference type="GO" id="GO:0008270">
    <property type="term" value="F:zinc ion binding"/>
    <property type="evidence" value="ECO:0007669"/>
    <property type="project" value="UniProtKB-UniRule"/>
</dbReference>
<comment type="similarity">
    <text evidence="4">Belongs to the SprT family.</text>
</comment>
<keyword evidence="2 4" id="KW-0479">Metal-binding</keyword>
<feature type="binding site" evidence="4">
    <location>
        <position position="67"/>
    </location>
    <ligand>
        <name>Zn(2+)</name>
        <dbReference type="ChEBI" id="CHEBI:29105"/>
    </ligand>
</feature>
<evidence type="ECO:0000259" key="5">
    <source>
        <dbReference type="SMART" id="SM00731"/>
    </source>
</evidence>
<dbReference type="Pfam" id="PF17283">
    <property type="entry name" value="Zn_ribbon_SprT"/>
    <property type="match status" value="1"/>
</dbReference>
<dbReference type="HAMAP" id="MF_00745">
    <property type="entry name" value="SprT_like"/>
    <property type="match status" value="1"/>
</dbReference>
<comment type="caution">
    <text evidence="6">The sequence shown here is derived from an EMBL/GenBank/DDBJ whole genome shotgun (WGS) entry which is preliminary data.</text>
</comment>
<dbReference type="AlphaFoldDB" id="A0A927HC69"/>
<dbReference type="Proteomes" id="UP000602076">
    <property type="component" value="Unassembled WGS sequence"/>
</dbReference>
<accession>A0A927HC69</accession>
<evidence type="ECO:0000313" key="7">
    <source>
        <dbReference type="Proteomes" id="UP000602076"/>
    </source>
</evidence>
<dbReference type="RefSeq" id="WP_190999238.1">
    <property type="nucleotide sequence ID" value="NZ_JACXSI010000042.1"/>
</dbReference>
<organism evidence="6 7">
    <name type="scientific">Peribacillus faecalis</name>
    <dbReference type="NCBI Taxonomy" id="2772559"/>
    <lineage>
        <taxon>Bacteria</taxon>
        <taxon>Bacillati</taxon>
        <taxon>Bacillota</taxon>
        <taxon>Bacilli</taxon>
        <taxon>Bacillales</taxon>
        <taxon>Bacillaceae</taxon>
        <taxon>Peribacillus</taxon>
    </lineage>
</organism>
<sequence length="153" mass="18503">MNDEQLQKLTEQLSLQYFHKPFLHKAFFNRRLRTIGGRYMLVSHNIEINYRYFEQYGMDEIIGIVKHELCHYHLHLEKRGYKHRDRDFKLLLKEVGAPRFCTPLKKAEAKKKRVSEYLYECKSCQTRYIRKRNINLNKYVCGVCRGTLQKIKG</sequence>
<dbReference type="EMBL" id="JACXSI010000042">
    <property type="protein sequence ID" value="MBD3109704.1"/>
    <property type="molecule type" value="Genomic_DNA"/>
</dbReference>
<dbReference type="NCBIfam" id="NF003339">
    <property type="entry name" value="PRK04351.1"/>
    <property type="match status" value="1"/>
</dbReference>
<feature type="active site" evidence="4">
    <location>
        <position position="68"/>
    </location>
</feature>
<keyword evidence="3 4" id="KW-0862">Zinc</keyword>
<feature type="domain" description="SprT-like" evidence="5">
    <location>
        <begin position="4"/>
        <end position="151"/>
    </location>
</feature>
<dbReference type="InterPro" id="IPR006640">
    <property type="entry name" value="SprT-like_domain"/>
</dbReference>
<evidence type="ECO:0000256" key="2">
    <source>
        <dbReference type="ARBA" id="ARBA00022723"/>
    </source>
</evidence>
<dbReference type="InterPro" id="IPR023524">
    <property type="entry name" value="Uncharacterised_SprT-like"/>
</dbReference>
<dbReference type="SMART" id="SM00731">
    <property type="entry name" value="SprT"/>
    <property type="match status" value="1"/>
</dbReference>
<evidence type="ECO:0000256" key="3">
    <source>
        <dbReference type="ARBA" id="ARBA00022833"/>
    </source>
</evidence>
<proteinExistence type="inferred from homology"/>
<keyword evidence="1 4" id="KW-0963">Cytoplasm</keyword>
<dbReference type="GO" id="GO:0005737">
    <property type="term" value="C:cytoplasm"/>
    <property type="evidence" value="ECO:0007669"/>
    <property type="project" value="UniProtKB-SubCell"/>
</dbReference>
<keyword evidence="7" id="KW-1185">Reference proteome</keyword>
<evidence type="ECO:0000313" key="6">
    <source>
        <dbReference type="EMBL" id="MBD3109704.1"/>
    </source>
</evidence>
<dbReference type="GO" id="GO:0006950">
    <property type="term" value="P:response to stress"/>
    <property type="evidence" value="ECO:0007669"/>
    <property type="project" value="UniProtKB-ARBA"/>
</dbReference>
<comment type="cofactor">
    <cofactor evidence="4">
        <name>Zn(2+)</name>
        <dbReference type="ChEBI" id="CHEBI:29105"/>
    </cofactor>
    <text evidence="4">Binds 1 zinc ion.</text>
</comment>
<name>A0A927HC69_9BACI</name>
<gene>
    <name evidence="6" type="ORF">IEO70_15255</name>
</gene>
<protein>
    <recommendedName>
        <fullName evidence="4">Protein SprT-like</fullName>
    </recommendedName>
</protein>
<evidence type="ECO:0000256" key="1">
    <source>
        <dbReference type="ARBA" id="ARBA00022490"/>
    </source>
</evidence>
<dbReference type="Pfam" id="PF10263">
    <property type="entry name" value="SprT-like"/>
    <property type="match status" value="1"/>
</dbReference>